<keyword evidence="5" id="KW-0677">Repeat</keyword>
<dbReference type="Pfam" id="PF01391">
    <property type="entry name" value="Collagen"/>
    <property type="match status" value="3"/>
</dbReference>
<feature type="domain" description="VWFA" evidence="12">
    <location>
        <begin position="1390"/>
        <end position="1563"/>
    </location>
</feature>
<feature type="domain" description="Fibronectin type-III" evidence="13">
    <location>
        <begin position="803"/>
        <end position="897"/>
    </location>
</feature>
<dbReference type="InterPro" id="IPR002035">
    <property type="entry name" value="VWF_A"/>
</dbReference>
<organism evidence="14 15">
    <name type="scientific">Cirrhinus molitorella</name>
    <name type="common">mud carp</name>
    <dbReference type="NCBI Taxonomy" id="172907"/>
    <lineage>
        <taxon>Eukaryota</taxon>
        <taxon>Metazoa</taxon>
        <taxon>Chordata</taxon>
        <taxon>Craniata</taxon>
        <taxon>Vertebrata</taxon>
        <taxon>Euteleostomi</taxon>
        <taxon>Actinopterygii</taxon>
        <taxon>Neopterygii</taxon>
        <taxon>Teleostei</taxon>
        <taxon>Ostariophysi</taxon>
        <taxon>Cypriniformes</taxon>
        <taxon>Cyprinidae</taxon>
        <taxon>Labeoninae</taxon>
        <taxon>Labeonini</taxon>
        <taxon>Cirrhinus</taxon>
    </lineage>
</organism>
<keyword evidence="15" id="KW-1185">Reference proteome</keyword>
<dbReference type="GO" id="GO:0005615">
    <property type="term" value="C:extracellular space"/>
    <property type="evidence" value="ECO:0007669"/>
    <property type="project" value="TreeGrafter"/>
</dbReference>
<feature type="domain" description="Fibronectin type-III" evidence="13">
    <location>
        <begin position="984"/>
        <end position="1074"/>
    </location>
</feature>
<comment type="similarity">
    <text evidence="10">Belongs to the fibril-associated collagens with interrupted helices (FACIT) family.</text>
</comment>
<feature type="compositionally biased region" description="Pro residues" evidence="11">
    <location>
        <begin position="1941"/>
        <end position="1956"/>
    </location>
</feature>
<feature type="compositionally biased region" description="Gly residues" evidence="11">
    <location>
        <begin position="282"/>
        <end position="295"/>
    </location>
</feature>
<keyword evidence="7" id="KW-0176">Collagen</keyword>
<feature type="region of interest" description="Disordered" evidence="11">
    <location>
        <begin position="278"/>
        <end position="297"/>
    </location>
</feature>
<dbReference type="InterPro" id="IPR013320">
    <property type="entry name" value="ConA-like_dom_sf"/>
</dbReference>
<dbReference type="InterPro" id="IPR036465">
    <property type="entry name" value="vWFA_dom_sf"/>
</dbReference>
<dbReference type="EMBL" id="JAUYZG010000015">
    <property type="protein sequence ID" value="KAK2887811.1"/>
    <property type="molecule type" value="Genomic_DNA"/>
</dbReference>
<reference evidence="14" key="1">
    <citation type="submission" date="2023-08" db="EMBL/GenBank/DDBJ databases">
        <title>Chromosome-level Genome Assembly of mud carp (Cirrhinus molitorella).</title>
        <authorList>
            <person name="Liu H."/>
        </authorList>
    </citation>
    <scope>NUCLEOTIDE SEQUENCE</scope>
    <source>
        <strain evidence="14">Prfri</strain>
        <tissue evidence="14">Muscle</tissue>
    </source>
</reference>
<keyword evidence="3" id="KW-0272">Extracellular matrix</keyword>
<proteinExistence type="inferred from homology"/>
<dbReference type="FunFam" id="2.60.40.10:FF:000444">
    <property type="entry name" value="Collagen alpha-1(XIV) chain isoform X2"/>
    <property type="match status" value="1"/>
</dbReference>
<feature type="region of interest" description="Disordered" evidence="11">
    <location>
        <begin position="169"/>
        <end position="189"/>
    </location>
</feature>
<feature type="domain" description="VWFA" evidence="12">
    <location>
        <begin position="512"/>
        <end position="684"/>
    </location>
</feature>
<dbReference type="SMART" id="SM00327">
    <property type="entry name" value="VWA"/>
    <property type="match status" value="2"/>
</dbReference>
<evidence type="ECO:0000256" key="11">
    <source>
        <dbReference type="SAM" id="MobiDB-lite"/>
    </source>
</evidence>
<feature type="compositionally biased region" description="Pro residues" evidence="11">
    <location>
        <begin position="1818"/>
        <end position="1827"/>
    </location>
</feature>
<evidence type="ECO:0000259" key="13">
    <source>
        <dbReference type="PROSITE" id="PS50853"/>
    </source>
</evidence>
<keyword evidence="4" id="KW-0732">Signal</keyword>
<accession>A0AA88TMA8</accession>
<name>A0AA88TMA8_9TELE</name>
<dbReference type="InterPro" id="IPR013783">
    <property type="entry name" value="Ig-like_fold"/>
</dbReference>
<dbReference type="CDD" id="cd01482">
    <property type="entry name" value="vWA_collagen_alphaI-XII-like"/>
    <property type="match status" value="2"/>
</dbReference>
<dbReference type="FunFam" id="3.40.50.410:FF:000001">
    <property type="entry name" value="Collagen, type XII, alpha 1"/>
    <property type="match status" value="2"/>
</dbReference>
<dbReference type="FunFam" id="2.60.120.200:FF:000008">
    <property type="entry name" value="Collagen type XII alpha 1 chain"/>
    <property type="match status" value="1"/>
</dbReference>
<feature type="region of interest" description="Disordered" evidence="11">
    <location>
        <begin position="2003"/>
        <end position="2210"/>
    </location>
</feature>
<dbReference type="SUPFAM" id="SSF49899">
    <property type="entry name" value="Concanavalin A-like lectins/glucanases"/>
    <property type="match status" value="1"/>
</dbReference>
<feature type="compositionally biased region" description="Polar residues" evidence="11">
    <location>
        <begin position="1346"/>
        <end position="1355"/>
    </location>
</feature>
<evidence type="ECO:0000256" key="5">
    <source>
        <dbReference type="ARBA" id="ARBA00022737"/>
    </source>
</evidence>
<dbReference type="GO" id="GO:0007155">
    <property type="term" value="P:cell adhesion"/>
    <property type="evidence" value="ECO:0007669"/>
    <property type="project" value="UniProtKB-KW"/>
</dbReference>
<comment type="caution">
    <text evidence="14">The sequence shown here is derived from an EMBL/GenBank/DDBJ whole genome shotgun (WGS) entry which is preliminary data.</text>
</comment>
<evidence type="ECO:0000256" key="6">
    <source>
        <dbReference type="ARBA" id="ARBA00022889"/>
    </source>
</evidence>
<feature type="compositionally biased region" description="Low complexity" evidence="11">
    <location>
        <begin position="1901"/>
        <end position="1911"/>
    </location>
</feature>
<keyword evidence="8" id="KW-0325">Glycoprotein</keyword>
<dbReference type="SMART" id="SM00060">
    <property type="entry name" value="FN3"/>
    <property type="match status" value="8"/>
</dbReference>
<dbReference type="GO" id="GO:0005614">
    <property type="term" value="C:interstitial matrix"/>
    <property type="evidence" value="ECO:0007669"/>
    <property type="project" value="TreeGrafter"/>
</dbReference>
<dbReference type="InterPro" id="IPR008160">
    <property type="entry name" value="Collagen"/>
</dbReference>
<evidence type="ECO:0000256" key="1">
    <source>
        <dbReference type="ARBA" id="ARBA00004498"/>
    </source>
</evidence>
<evidence type="ECO:0000256" key="2">
    <source>
        <dbReference type="ARBA" id="ARBA00022525"/>
    </source>
</evidence>
<dbReference type="InterPro" id="IPR036116">
    <property type="entry name" value="FN3_sf"/>
</dbReference>
<evidence type="ECO:0000256" key="4">
    <source>
        <dbReference type="ARBA" id="ARBA00022729"/>
    </source>
</evidence>
<feature type="region of interest" description="Disordered" evidence="11">
    <location>
        <begin position="1811"/>
        <end position="1973"/>
    </location>
</feature>
<dbReference type="PANTHER" id="PTHR24020:SF15">
    <property type="entry name" value="COLLAGEN ALPHA-1(XIV) CHAIN"/>
    <property type="match status" value="1"/>
</dbReference>
<gene>
    <name evidence="14" type="ORF">Q8A67_016039</name>
</gene>
<dbReference type="Gene3D" id="2.60.120.200">
    <property type="match status" value="1"/>
</dbReference>
<dbReference type="Gene3D" id="2.60.40.10">
    <property type="entry name" value="Immunoglobulins"/>
    <property type="match status" value="8"/>
</dbReference>
<dbReference type="SUPFAM" id="SSF49265">
    <property type="entry name" value="Fibronectin type III"/>
    <property type="match status" value="6"/>
</dbReference>
<evidence type="ECO:0000256" key="3">
    <source>
        <dbReference type="ARBA" id="ARBA00022530"/>
    </source>
</evidence>
<keyword evidence="9" id="KW-0379">Hydroxylation</keyword>
<feature type="compositionally biased region" description="Pro residues" evidence="11">
    <location>
        <begin position="1365"/>
        <end position="1377"/>
    </location>
</feature>
<evidence type="ECO:0000313" key="15">
    <source>
        <dbReference type="Proteomes" id="UP001187343"/>
    </source>
</evidence>
<feature type="compositionally biased region" description="Gly residues" evidence="11">
    <location>
        <begin position="1927"/>
        <end position="1936"/>
    </location>
</feature>
<feature type="domain" description="Fibronectin type-III" evidence="13">
    <location>
        <begin position="1092"/>
        <end position="1182"/>
    </location>
</feature>
<dbReference type="Gene3D" id="3.40.50.410">
    <property type="entry name" value="von Willebrand factor, type A domain"/>
    <property type="match status" value="2"/>
</dbReference>
<evidence type="ECO:0000256" key="8">
    <source>
        <dbReference type="ARBA" id="ARBA00023180"/>
    </source>
</evidence>
<keyword evidence="2" id="KW-0964">Secreted</keyword>
<evidence type="ECO:0008006" key="16">
    <source>
        <dbReference type="Google" id="ProtNLM"/>
    </source>
</evidence>
<dbReference type="Proteomes" id="UP001187343">
    <property type="component" value="Unassembled WGS sequence"/>
</dbReference>
<evidence type="ECO:0000256" key="9">
    <source>
        <dbReference type="ARBA" id="ARBA00023278"/>
    </source>
</evidence>
<evidence type="ECO:0000256" key="10">
    <source>
        <dbReference type="ARBA" id="ARBA00049648"/>
    </source>
</evidence>
<dbReference type="InterPro" id="IPR003961">
    <property type="entry name" value="FN3_dom"/>
</dbReference>
<feature type="domain" description="Fibronectin type-III" evidence="13">
    <location>
        <begin position="388"/>
        <end position="485"/>
    </location>
</feature>
<dbReference type="PROSITE" id="PS50853">
    <property type="entry name" value="FN3"/>
    <property type="match status" value="6"/>
</dbReference>
<feature type="region of interest" description="Disordered" evidence="11">
    <location>
        <begin position="1346"/>
        <end position="1377"/>
    </location>
</feature>
<feature type="domain" description="Fibronectin type-III" evidence="13">
    <location>
        <begin position="1183"/>
        <end position="1273"/>
    </location>
</feature>
<comment type="subcellular location">
    <subcellularLocation>
        <location evidence="1">Secreted</location>
        <location evidence="1">Extracellular space</location>
        <location evidence="1">Extracellular matrix</location>
    </subcellularLocation>
</comment>
<evidence type="ECO:0000256" key="7">
    <source>
        <dbReference type="ARBA" id="ARBA00023119"/>
    </source>
</evidence>
<dbReference type="PANTHER" id="PTHR24020">
    <property type="entry name" value="COLLAGEN ALPHA"/>
    <property type="match status" value="1"/>
</dbReference>
<feature type="compositionally biased region" description="Low complexity" evidence="11">
    <location>
        <begin position="2086"/>
        <end position="2095"/>
    </location>
</feature>
<feature type="compositionally biased region" description="Low complexity" evidence="11">
    <location>
        <begin position="2017"/>
        <end position="2031"/>
    </location>
</feature>
<sequence>MVVPAEQDDMVVAAEQDDMVVPAEQDDMVVPAEQDDMVVPAEQDNMVVAAEQSRTTWWWQQSRAGRHGGGSRAEQDDVVAAEQDDMVVAAEQDDMVVAAEQSRTTWWWQHSRAGRHGGGSRAEQDDVVAAEQDDMVVAAEQSRTTWWWRQSRTTWWWWQSRTTWWWQQSRAGRHGGGSRAGRHGGGSTAEQDDMVVAAEQSRTTWWWQQSRAGRHGGGSRAEQDDVVAAEQDDMVVAAEQDDMVVVAEQDDMVVAAEQSRTTWWWRQSRTTWWWQQSRAGRHGGGGRAGQHGGGGRAEKDDMVVAAKQSRTTWWWQQSRAGRRGGSRAEQDDMVCARAPAAPDRIHSPQPISRFFGFYVVTAAERMRVRALLVLILTSVLITHAQVPMPRRLRFKELSSNTLGVTWKEPKGAFDSYRLVYSADSGDERELIVSKSEPKAVIRGFDRSKEYNVKITAVRGAEQSEPLMGRYSGSGSEVSDIRAPLNQQDTRAAQQDNISEVDVFTCRSPAVADIVILVDGSWSIGRINFRLVRMFLESLVRAFAVGSEHTRVGLAQYSGDPRIEWHLNAHSTKEAVIDAVKNLPYKGGNTLTGLALMHILENSFKPESGSRPDVPKIGILITDGKSQDDVVSPAQRLRDAGIELFAIGVKNADENELRAIASPPEETHVYNVADFGVMSSIVEGLTRSVCERVSELSREISGETDPYPTKPLDAPSNLVTSEVTARSFRVSWTHATGPVEKYRVVYYSSSESRPEEVVVNGDENSVVLRYLNSLTEYQITVFAIYSNAASEALRGSETTLELPTISDLELHDITHSTMRVRWREAEGASGYMILYAPLTEGEPADEKEVKVSDTVTQVELEGLTPATEYTVTVYALYGEEASDPMTAQETTLRLTPARNLRISEISHSSTKLTWDAASRKVKGYRIVYVKSDAVETNKVEVGPITTLLLRNLTSQTEYTVAIFALYDEGQAEPLTDSFTTSVVPPPLNLRSSDVSTDSFRVRWQDAAPDVSFYRLTWRPAAGGETTEVLINDNSNWFVISGLKPLTEYEVSLFAIYRDESESDPAEISETTVARPITVTTTTVRTTTAVQRLAIRNLQLSDVTTYSMRVSWDLLGPNVRQYRVSYISTRGDRAEQTAMVPAAQTSLLLQPLLSDTEYCVSVSAVYSDGDGPPITRVTRTLPLSAPSNLRVSEEWYNRFRISWDSPPSPTMGYRIVYQPTSASGRALETFVGEDVNTMLIVNLLSGTEYSVKVIATYTTGSSEALSGRAKTLYLGVSNLSTYQVRTTSMCVQWQPHRHANLYRLVLLSPINGEKQEVRLSGSTARHCFNDLTPNTQYTISIHAQLQDTEGPAVTSTQTTLPVATAPPTTPSTTPPPPTLPATKEVCRAAKADLVFLVDGSWSIGDDNFKKIIRFLYSTTGALDRIGPDGTQVAIAQFSDDARTEFKLSSYDNKENLLDAIQRISYKGGNTKTGRAMQHVKDSVLTAVGGARRGVPKVLVVLTDGRSQDDVLQVSQEIQAEGYIVFAIGFADADYGELVSIASKPSERHVFFVDDLDAFRKIEEKLITFVCEAASATCPSVPMSGSTLPGFRMMETFGLVEHLYSGVNGVSMEPGTFNSFSSYRLGRDAFVTQATRFIHPEGLPSDYTITMLFRLLPETPQEPFALWEILNSSNEPLVGVILDISGKTLTYFNTDYNGDFQTVTFEGPDIQKLFYGSFHKLHIAVSKTSALVMVDCKPAGEKSVNAAKNISTDGVEVLGRMVRSRGSKDNSAPFQLQSFDIVCSTSWARRDKCCELPSLRKESECPSLPRACTCTQDSKGPPGPTGPPGGPGIRGARGERGEPGPVGPVGPVGDAGVPGAQGSPGPPGPSGRSIRGPLGAPGETGQKGDAGPPGPQGVPGSPGPAGRDGPPGARGLQGQDGPQGRVGAPGTIGGPGAPGAPGENGPPGPTGDQGPPGPPGSKGEKGERGEVQSTSSVQAIARQVCEQLIQSHMARYSSILNHIPSQPVSIRTVPGPPGEPGRQGSPGPQGEQGPPGRPGFPGTNGENGQPGARGPPGEKGEKGSPGVGVQGPRGPAGPPGPPGEGRTGSTGPSGRPGNPGSPGRPGIPGAVGPPGPPGYCDQNACLGYNVGEPDVDADLTDRDVPSVQLPPSSYQPYGPEGEAEEEDPYGSYTSYYQPNYPPPRPVRPDDPLIAEGLEEELRSPGIQRQTRRR</sequence>
<evidence type="ECO:0000313" key="14">
    <source>
        <dbReference type="EMBL" id="KAK2887811.1"/>
    </source>
</evidence>
<dbReference type="FunFam" id="2.60.40.10:FF:000480">
    <property type="entry name" value="Collagen, type XII, alpha 1"/>
    <property type="match status" value="1"/>
</dbReference>
<feature type="compositionally biased region" description="Low complexity" evidence="11">
    <location>
        <begin position="1846"/>
        <end position="1860"/>
    </location>
</feature>
<protein>
    <recommendedName>
        <fullName evidence="16">Collagen alpha-1(XIV) chain</fullName>
    </recommendedName>
</protein>
<dbReference type="InterPro" id="IPR050525">
    <property type="entry name" value="ECM_Assembly_Org"/>
</dbReference>
<feature type="domain" description="Fibronectin type-III" evidence="13">
    <location>
        <begin position="713"/>
        <end position="802"/>
    </location>
</feature>
<dbReference type="GO" id="GO:0005581">
    <property type="term" value="C:collagen trimer"/>
    <property type="evidence" value="ECO:0007669"/>
    <property type="project" value="UniProtKB-KW"/>
</dbReference>
<dbReference type="FunFam" id="2.60.40.10:FF:000234">
    <property type="entry name" value="Collagen, type XII, alpha 1"/>
    <property type="match status" value="3"/>
</dbReference>
<dbReference type="InterPro" id="IPR048287">
    <property type="entry name" value="TSPN-like_N"/>
</dbReference>
<feature type="compositionally biased region" description="Gly residues" evidence="11">
    <location>
        <begin position="174"/>
        <end position="187"/>
    </location>
</feature>
<dbReference type="PROSITE" id="PS50234">
    <property type="entry name" value="VWFA"/>
    <property type="match status" value="2"/>
</dbReference>
<dbReference type="SUPFAM" id="SSF53300">
    <property type="entry name" value="vWA-like"/>
    <property type="match status" value="2"/>
</dbReference>
<keyword evidence="6" id="KW-0130">Cell adhesion</keyword>
<dbReference type="PRINTS" id="PR00453">
    <property type="entry name" value="VWFADOMAIN"/>
</dbReference>
<dbReference type="Pfam" id="PF00092">
    <property type="entry name" value="VWA"/>
    <property type="match status" value="2"/>
</dbReference>
<dbReference type="SMART" id="SM00210">
    <property type="entry name" value="TSPN"/>
    <property type="match status" value="1"/>
</dbReference>
<dbReference type="CDD" id="cd00063">
    <property type="entry name" value="FN3"/>
    <property type="match status" value="8"/>
</dbReference>
<dbReference type="Pfam" id="PF00041">
    <property type="entry name" value="fn3"/>
    <property type="match status" value="8"/>
</dbReference>
<evidence type="ECO:0000259" key="12">
    <source>
        <dbReference type="PROSITE" id="PS50234"/>
    </source>
</evidence>